<evidence type="ECO:0000256" key="1">
    <source>
        <dbReference type="ARBA" id="ARBA00007228"/>
    </source>
</evidence>
<keyword evidence="2 6" id="KW-0489">Methyltransferase</keyword>
<keyword evidence="7" id="KW-1185">Reference proteome</keyword>
<dbReference type="InterPro" id="IPR051259">
    <property type="entry name" value="rRNA_Methyltransferase"/>
</dbReference>
<feature type="domain" description="MRM3-like substrate binding" evidence="5">
    <location>
        <begin position="7"/>
        <end position="92"/>
    </location>
</feature>
<dbReference type="GO" id="GO:0032259">
    <property type="term" value="P:methylation"/>
    <property type="evidence" value="ECO:0007669"/>
    <property type="project" value="UniProtKB-KW"/>
</dbReference>
<comment type="caution">
    <text evidence="6">The sequence shown here is derived from an EMBL/GenBank/DDBJ whole genome shotgun (WGS) entry which is preliminary data.</text>
</comment>
<dbReference type="PANTHER" id="PTHR43191:SF2">
    <property type="entry name" value="RRNA METHYLTRANSFERASE 3, MITOCHONDRIAL"/>
    <property type="match status" value="1"/>
</dbReference>
<evidence type="ECO:0000256" key="2">
    <source>
        <dbReference type="ARBA" id="ARBA00022603"/>
    </source>
</evidence>
<evidence type="ECO:0000259" key="5">
    <source>
        <dbReference type="Pfam" id="PF22435"/>
    </source>
</evidence>
<dbReference type="InterPro" id="IPR029028">
    <property type="entry name" value="Alpha/beta_knot_MTases"/>
</dbReference>
<dbReference type="Pfam" id="PF22435">
    <property type="entry name" value="MRM3-like_sub_bind"/>
    <property type="match status" value="1"/>
</dbReference>
<reference evidence="6" key="1">
    <citation type="submission" date="2023-07" db="EMBL/GenBank/DDBJ databases">
        <title>Genomic Encyclopedia of Type Strains, Phase IV (KMG-IV): sequencing the most valuable type-strain genomes for metagenomic binning, comparative biology and taxonomic classification.</title>
        <authorList>
            <person name="Goeker M."/>
        </authorList>
    </citation>
    <scope>NUCLEOTIDE SEQUENCE</scope>
    <source>
        <strain evidence="6">DSM 19659</strain>
    </source>
</reference>
<keyword evidence="3" id="KW-0808">Transferase</keyword>
<dbReference type="CDD" id="cd18095">
    <property type="entry name" value="SpoU-like_rRNA-MTase"/>
    <property type="match status" value="1"/>
</dbReference>
<proteinExistence type="inferred from homology"/>
<dbReference type="PANTHER" id="PTHR43191">
    <property type="entry name" value="RRNA METHYLTRANSFERASE 3"/>
    <property type="match status" value="1"/>
</dbReference>
<protein>
    <submittedName>
        <fullName evidence="6">TrmH family RNA methyltransferase</fullName>
    </submittedName>
</protein>
<dbReference type="GO" id="GO:0006396">
    <property type="term" value="P:RNA processing"/>
    <property type="evidence" value="ECO:0007669"/>
    <property type="project" value="InterPro"/>
</dbReference>
<evidence type="ECO:0000313" key="7">
    <source>
        <dbReference type="Proteomes" id="UP001241537"/>
    </source>
</evidence>
<dbReference type="SUPFAM" id="SSF55315">
    <property type="entry name" value="L30e-like"/>
    <property type="match status" value="1"/>
</dbReference>
<dbReference type="GO" id="GO:0008173">
    <property type="term" value="F:RNA methyltransferase activity"/>
    <property type="evidence" value="ECO:0007669"/>
    <property type="project" value="InterPro"/>
</dbReference>
<evidence type="ECO:0000313" key="6">
    <source>
        <dbReference type="EMBL" id="MDQ0152669.1"/>
    </source>
</evidence>
<dbReference type="InterPro" id="IPR029064">
    <property type="entry name" value="Ribosomal_eL30-like_sf"/>
</dbReference>
<feature type="domain" description="tRNA/rRNA methyltransferase SpoU type" evidence="4">
    <location>
        <begin position="113"/>
        <end position="252"/>
    </location>
</feature>
<dbReference type="RefSeq" id="WP_307254468.1">
    <property type="nucleotide sequence ID" value="NZ_JAUSTO010000007.1"/>
</dbReference>
<sequence>MISSTSNAKIRRVQALNKKASFRRESGLFTVEGVRMFLETPGERIEELFVSEQFYERSSGAVREKLSRLPFQLVADAVFPALSDTRTPQGVLLLVKQQRCSLEELIEQKNANLLVLETIQDPGNFGTMLRAGEGAGLTGILADSHTVDLYNPKVIRSTMGSIFRVPVVYTEDLRGALLELKRRGVQLTAAHLKGEKSYDHVSYCGPNAFLIGNEAAGLKEETAALADHLVKIPMLGSVESLNAAVAASILLYELARQRREASL</sequence>
<dbReference type="InterPro" id="IPR001537">
    <property type="entry name" value="SpoU_MeTrfase"/>
</dbReference>
<evidence type="ECO:0000256" key="3">
    <source>
        <dbReference type="ARBA" id="ARBA00022679"/>
    </source>
</evidence>
<dbReference type="Gene3D" id="3.30.1330.30">
    <property type="match status" value="1"/>
</dbReference>
<accession>A0AAE3VAB5</accession>
<dbReference type="GO" id="GO:0003723">
    <property type="term" value="F:RNA binding"/>
    <property type="evidence" value="ECO:0007669"/>
    <property type="project" value="InterPro"/>
</dbReference>
<evidence type="ECO:0000259" key="4">
    <source>
        <dbReference type="Pfam" id="PF00588"/>
    </source>
</evidence>
<dbReference type="InterPro" id="IPR029026">
    <property type="entry name" value="tRNA_m1G_MTases_N"/>
</dbReference>
<dbReference type="InterPro" id="IPR053888">
    <property type="entry name" value="MRM3-like_sub_bind"/>
</dbReference>
<dbReference type="AlphaFoldDB" id="A0AAE3VAB5"/>
<gene>
    <name evidence="6" type="ORF">J2S20_001363</name>
</gene>
<dbReference type="EMBL" id="JAUSTO010000007">
    <property type="protein sequence ID" value="MDQ0152669.1"/>
    <property type="molecule type" value="Genomic_DNA"/>
</dbReference>
<dbReference type="Pfam" id="PF00588">
    <property type="entry name" value="SpoU_methylase"/>
    <property type="match status" value="1"/>
</dbReference>
<dbReference type="SUPFAM" id="SSF75217">
    <property type="entry name" value="alpha/beta knot"/>
    <property type="match status" value="1"/>
</dbReference>
<organism evidence="6 7">
    <name type="scientific">Moryella indoligenes</name>
    <dbReference type="NCBI Taxonomy" id="371674"/>
    <lineage>
        <taxon>Bacteria</taxon>
        <taxon>Bacillati</taxon>
        <taxon>Bacillota</taxon>
        <taxon>Clostridia</taxon>
        <taxon>Lachnospirales</taxon>
        <taxon>Lachnospiraceae</taxon>
        <taxon>Moryella</taxon>
    </lineage>
</organism>
<comment type="similarity">
    <text evidence="1">Belongs to the class IV-like SAM-binding methyltransferase superfamily. RNA methyltransferase TrmH family.</text>
</comment>
<dbReference type="Proteomes" id="UP001241537">
    <property type="component" value="Unassembled WGS sequence"/>
</dbReference>
<name>A0AAE3VAB5_9FIRM</name>
<dbReference type="Gene3D" id="3.40.1280.10">
    <property type="match status" value="1"/>
</dbReference>